<dbReference type="AlphaFoldDB" id="A0A972FLM8"/>
<accession>A0A972FLM8</accession>
<keyword evidence="1" id="KW-0472">Membrane</keyword>
<keyword evidence="3" id="KW-1185">Reference proteome</keyword>
<keyword evidence="1" id="KW-1133">Transmembrane helix</keyword>
<keyword evidence="1" id="KW-0812">Transmembrane</keyword>
<evidence type="ECO:0000256" key="1">
    <source>
        <dbReference type="SAM" id="Phobius"/>
    </source>
</evidence>
<evidence type="ECO:0000313" key="3">
    <source>
        <dbReference type="Proteomes" id="UP000599523"/>
    </source>
</evidence>
<sequence>MLNIPLPIYVAFFFFLGSMLLLELHMRYRRKQESLPLLDEFLSNHALQKPVCSECGSEHMHEIGFLHSDDPKRIVSCGQCKTLLYRYECTELAAKEAQEAA</sequence>
<proteinExistence type="predicted"/>
<name>A0A972FLM8_9RHOO</name>
<feature type="transmembrane region" description="Helical" evidence="1">
    <location>
        <begin position="6"/>
        <end position="24"/>
    </location>
</feature>
<dbReference type="RefSeq" id="WP_168989210.1">
    <property type="nucleotide sequence ID" value="NZ_CAWPHM010000035.1"/>
</dbReference>
<evidence type="ECO:0000313" key="2">
    <source>
        <dbReference type="EMBL" id="NMG04546.1"/>
    </source>
</evidence>
<reference evidence="2" key="1">
    <citation type="submission" date="2019-12" db="EMBL/GenBank/DDBJ databases">
        <title>Comparative genomics gives insights into the taxonomy of the Azoarcus-Aromatoleum group and reveals separate origins of nif in the plant-associated Azoarcus and non-plant-associated Aromatoleum sub-groups.</title>
        <authorList>
            <person name="Lafos M."/>
            <person name="Maluk M."/>
            <person name="Batista M."/>
            <person name="Junghare M."/>
            <person name="Carmona M."/>
            <person name="Faoro H."/>
            <person name="Cruz L.M."/>
            <person name="Battistoni F."/>
            <person name="De Souza E."/>
            <person name="Pedrosa F."/>
            <person name="Chen W.-M."/>
            <person name="Poole P.S."/>
            <person name="Dixon R.A."/>
            <person name="James E.K."/>
        </authorList>
    </citation>
    <scope>NUCLEOTIDE SEQUENCE</scope>
    <source>
        <strain evidence="2">NSC3</strain>
    </source>
</reference>
<comment type="caution">
    <text evidence="2">The sequence shown here is derived from an EMBL/GenBank/DDBJ whole genome shotgun (WGS) entry which is preliminary data.</text>
</comment>
<dbReference type="Proteomes" id="UP000599523">
    <property type="component" value="Unassembled WGS sequence"/>
</dbReference>
<gene>
    <name evidence="2" type="ORF">GPA21_16450</name>
</gene>
<dbReference type="EMBL" id="WTVM01000131">
    <property type="protein sequence ID" value="NMG04546.1"/>
    <property type="molecule type" value="Genomic_DNA"/>
</dbReference>
<organism evidence="2 3">
    <name type="scientific">Azoarcus taiwanensis</name>
    <dbReference type="NCBI Taxonomy" id="666964"/>
    <lineage>
        <taxon>Bacteria</taxon>
        <taxon>Pseudomonadati</taxon>
        <taxon>Pseudomonadota</taxon>
        <taxon>Betaproteobacteria</taxon>
        <taxon>Rhodocyclales</taxon>
        <taxon>Zoogloeaceae</taxon>
        <taxon>Azoarcus</taxon>
    </lineage>
</organism>
<protein>
    <submittedName>
        <fullName evidence="2">Uncharacterized protein</fullName>
    </submittedName>
</protein>